<organism evidence="2 3">
    <name type="scientific">Bernardetia litoralis (strain ATCC 23117 / DSM 6794 / NBRC 15988 / NCIMB 1366 / Fx l1 / Sio-4)</name>
    <name type="common">Flexibacter litoralis</name>
    <dbReference type="NCBI Taxonomy" id="880071"/>
    <lineage>
        <taxon>Bacteria</taxon>
        <taxon>Pseudomonadati</taxon>
        <taxon>Bacteroidota</taxon>
        <taxon>Cytophagia</taxon>
        <taxon>Cytophagales</taxon>
        <taxon>Bernardetiaceae</taxon>
        <taxon>Bernardetia</taxon>
    </lineage>
</organism>
<dbReference type="Proteomes" id="UP000006054">
    <property type="component" value="Chromosome"/>
</dbReference>
<name>I4AHJ1_BERLS</name>
<sequence length="173" mass="19484" precursor="true">MKKLIFSVFVLLIFLCAKCEDDTPKNPIDLLPPATQTGANTFGCLVDGEAFTPDNRPNSFDHSYVYSDGGYYLYISGSRTNPNGVISPAIGTEKLSILEGETYFLINRQKGSAYGAWYRSSNSSYTSTEYSGELYINKHDFANKIISGTFWYDIKDAFGDVHQIREGRFDIRY</sequence>
<proteinExistence type="predicted"/>
<reference evidence="3" key="1">
    <citation type="submission" date="2012-06" db="EMBL/GenBank/DDBJ databases">
        <title>The complete genome of Flexibacter litoralis DSM 6794.</title>
        <authorList>
            <person name="Lucas S."/>
            <person name="Copeland A."/>
            <person name="Lapidus A."/>
            <person name="Glavina del Rio T."/>
            <person name="Dalin E."/>
            <person name="Tice H."/>
            <person name="Bruce D."/>
            <person name="Goodwin L."/>
            <person name="Pitluck S."/>
            <person name="Peters L."/>
            <person name="Ovchinnikova G."/>
            <person name="Lu M."/>
            <person name="Kyrpides N."/>
            <person name="Mavromatis K."/>
            <person name="Ivanova N."/>
            <person name="Brettin T."/>
            <person name="Detter J.C."/>
            <person name="Han C."/>
            <person name="Larimer F."/>
            <person name="Land M."/>
            <person name="Hauser L."/>
            <person name="Markowitz V."/>
            <person name="Cheng J.-F."/>
            <person name="Hugenholtz P."/>
            <person name="Woyke T."/>
            <person name="Wu D."/>
            <person name="Spring S."/>
            <person name="Lang E."/>
            <person name="Kopitz M."/>
            <person name="Brambilla E."/>
            <person name="Klenk H.-P."/>
            <person name="Eisen J.A."/>
        </authorList>
    </citation>
    <scope>NUCLEOTIDE SEQUENCE [LARGE SCALE GENOMIC DNA]</scope>
    <source>
        <strain evidence="3">ATCC 23117 / DSM 6794 / NBRC 15988 / NCIMB 1366 / Sio-4</strain>
    </source>
</reference>
<gene>
    <name evidence="2" type="ordered locus">Fleli_0977</name>
</gene>
<dbReference type="HOGENOM" id="CLU_109826_1_0_10"/>
<evidence type="ECO:0000256" key="1">
    <source>
        <dbReference type="SAM" id="SignalP"/>
    </source>
</evidence>
<dbReference type="AlphaFoldDB" id="I4AHJ1"/>
<evidence type="ECO:0008006" key="4">
    <source>
        <dbReference type="Google" id="ProtNLM"/>
    </source>
</evidence>
<feature type="signal peptide" evidence="1">
    <location>
        <begin position="1"/>
        <end position="19"/>
    </location>
</feature>
<protein>
    <recommendedName>
        <fullName evidence="4">Lipoprotein</fullName>
    </recommendedName>
</protein>
<keyword evidence="1" id="KW-0732">Signal</keyword>
<dbReference type="PATRIC" id="fig|880071.3.peg.953"/>
<accession>I4AHJ1</accession>
<evidence type="ECO:0000313" key="2">
    <source>
        <dbReference type="EMBL" id="AFM03426.1"/>
    </source>
</evidence>
<dbReference type="eggNOG" id="ENOG50330AN">
    <property type="taxonomic scope" value="Bacteria"/>
</dbReference>
<dbReference type="KEGG" id="fli:Fleli_0977"/>
<dbReference type="STRING" id="880071.Fleli_0977"/>
<dbReference type="EMBL" id="CP003345">
    <property type="protein sequence ID" value="AFM03426.1"/>
    <property type="molecule type" value="Genomic_DNA"/>
</dbReference>
<keyword evidence="3" id="KW-1185">Reference proteome</keyword>
<feature type="chain" id="PRO_5003686119" description="Lipoprotein" evidence="1">
    <location>
        <begin position="20"/>
        <end position="173"/>
    </location>
</feature>
<evidence type="ECO:0000313" key="3">
    <source>
        <dbReference type="Proteomes" id="UP000006054"/>
    </source>
</evidence>
<dbReference type="RefSeq" id="WP_014796884.1">
    <property type="nucleotide sequence ID" value="NC_018018.1"/>
</dbReference>
<dbReference type="OrthoDB" id="949867at2"/>